<dbReference type="PANTHER" id="PTHR42879:SF2">
    <property type="entry name" value="3-OXOACYL-[ACYL-CARRIER-PROTEIN] REDUCTASE FABG"/>
    <property type="match status" value="1"/>
</dbReference>
<dbReference type="AlphaFoldDB" id="A0A348B3V1"/>
<keyword evidence="6" id="KW-1185">Reference proteome</keyword>
<dbReference type="InterPro" id="IPR057326">
    <property type="entry name" value="KR_dom"/>
</dbReference>
<reference evidence="5" key="4">
    <citation type="submission" date="2020-09" db="EMBL/GenBank/DDBJ databases">
        <authorList>
            <person name="Sun Q."/>
            <person name="Ohkuma M."/>
        </authorList>
    </citation>
    <scope>NUCLEOTIDE SEQUENCE</scope>
    <source>
        <strain evidence="5">JCM 31740</strain>
    </source>
</reference>
<gene>
    <name evidence="5" type="ORF">GCM10007116_03100</name>
    <name evidence="4" type="ORF">HS1genome_1242</name>
</gene>
<protein>
    <submittedName>
        <fullName evidence="4">Beta-ketoacyl-ACP reductase</fullName>
    </submittedName>
</protein>
<dbReference type="InterPro" id="IPR020904">
    <property type="entry name" value="Sc_DH/Rdtase_CS"/>
</dbReference>
<organism evidence="4 6">
    <name type="scientific">Sulfodiicoccus acidiphilus</name>
    <dbReference type="NCBI Taxonomy" id="1670455"/>
    <lineage>
        <taxon>Archaea</taxon>
        <taxon>Thermoproteota</taxon>
        <taxon>Thermoprotei</taxon>
        <taxon>Sulfolobales</taxon>
        <taxon>Sulfolobaceae</taxon>
        <taxon>Sulfodiicoccus</taxon>
    </lineage>
</organism>
<dbReference type="PRINTS" id="PR00080">
    <property type="entry name" value="SDRFAMILY"/>
</dbReference>
<evidence type="ECO:0000256" key="2">
    <source>
        <dbReference type="ARBA" id="ARBA00023002"/>
    </source>
</evidence>
<dbReference type="Proteomes" id="UP000276741">
    <property type="component" value="Chromosome"/>
</dbReference>
<dbReference type="InterPro" id="IPR050259">
    <property type="entry name" value="SDR"/>
</dbReference>
<dbReference type="OrthoDB" id="24596at2157"/>
<dbReference type="Pfam" id="PF13561">
    <property type="entry name" value="adh_short_C2"/>
    <property type="match status" value="1"/>
</dbReference>
<feature type="domain" description="Ketoreductase" evidence="3">
    <location>
        <begin position="6"/>
        <end position="186"/>
    </location>
</feature>
<dbReference type="NCBIfam" id="NF009466">
    <property type="entry name" value="PRK12826.1-2"/>
    <property type="match status" value="1"/>
</dbReference>
<keyword evidence="2" id="KW-0560">Oxidoreductase</keyword>
<dbReference type="PROSITE" id="PS00061">
    <property type="entry name" value="ADH_SHORT"/>
    <property type="match status" value="1"/>
</dbReference>
<dbReference type="CDD" id="cd05333">
    <property type="entry name" value="BKR_SDR_c"/>
    <property type="match status" value="1"/>
</dbReference>
<dbReference type="PRINTS" id="PR00081">
    <property type="entry name" value="GDHRDH"/>
</dbReference>
<dbReference type="EMBL" id="AP018553">
    <property type="protein sequence ID" value="BBD72853.1"/>
    <property type="molecule type" value="Genomic_DNA"/>
</dbReference>
<dbReference type="SMART" id="SM00822">
    <property type="entry name" value="PKS_KR"/>
    <property type="match status" value="1"/>
</dbReference>
<evidence type="ECO:0000313" key="6">
    <source>
        <dbReference type="Proteomes" id="UP000276741"/>
    </source>
</evidence>
<dbReference type="FunFam" id="3.40.50.720:FF:000173">
    <property type="entry name" value="3-oxoacyl-[acyl-carrier protein] reductase"/>
    <property type="match status" value="1"/>
</dbReference>
<dbReference type="InterPro" id="IPR036291">
    <property type="entry name" value="NAD(P)-bd_dom_sf"/>
</dbReference>
<dbReference type="PANTHER" id="PTHR42879">
    <property type="entry name" value="3-OXOACYL-(ACYL-CARRIER-PROTEIN) REDUCTASE"/>
    <property type="match status" value="1"/>
</dbReference>
<dbReference type="RefSeq" id="WP_126450067.1">
    <property type="nucleotide sequence ID" value="NZ_AP018553.1"/>
</dbReference>
<sequence length="247" mass="26212">MDLSGKLAIVTGASGGLGAATVRKLASLGASVAAVDVRKEVEELALVVSKETGSLVIGLIADVKDLSSCERMYAEAKGRSGKDVAEILVNNAGINRDALFVNMTYEQWDEVIKVDLYSMFNVTKQVVPDMIRASWGRIINVSSLSAWGNVGQANYAAAKAGVIGFTKTLAKELARYNITVNAIAPGFIDTPMTRSVPEKVRKMILDKIPAKRIGKPEEVANVIAFLASEEASYVTGEVVGITGGLSF</sequence>
<dbReference type="KEGG" id="sacd:HS1genome_1242"/>
<name>A0A348B3V1_9CREN</name>
<dbReference type="EMBL" id="BMQS01000002">
    <property type="protein sequence ID" value="GGT88480.1"/>
    <property type="molecule type" value="Genomic_DNA"/>
</dbReference>
<dbReference type="Gene3D" id="3.40.50.720">
    <property type="entry name" value="NAD(P)-binding Rossmann-like Domain"/>
    <property type="match status" value="1"/>
</dbReference>
<evidence type="ECO:0000256" key="1">
    <source>
        <dbReference type="ARBA" id="ARBA00006484"/>
    </source>
</evidence>
<evidence type="ECO:0000313" key="4">
    <source>
        <dbReference type="EMBL" id="BBD72853.1"/>
    </source>
</evidence>
<dbReference type="GO" id="GO:0016491">
    <property type="term" value="F:oxidoreductase activity"/>
    <property type="evidence" value="ECO:0007669"/>
    <property type="project" value="UniProtKB-KW"/>
</dbReference>
<dbReference type="GeneID" id="38666754"/>
<reference evidence="6" key="2">
    <citation type="submission" date="2018-04" db="EMBL/GenBank/DDBJ databases">
        <title>Complete genome sequence of Sulfodiicoccus acidiphilus strain HS-1.</title>
        <authorList>
            <person name="Sakai H.D."/>
            <person name="Kurosawa N."/>
        </authorList>
    </citation>
    <scope>NUCLEOTIDE SEQUENCE [LARGE SCALE GENOMIC DNA]</scope>
    <source>
        <strain evidence="6">HS-1</strain>
    </source>
</reference>
<proteinExistence type="inferred from homology"/>
<comment type="similarity">
    <text evidence="1">Belongs to the short-chain dehydrogenases/reductases (SDR) family.</text>
</comment>
<dbReference type="InterPro" id="IPR002347">
    <property type="entry name" value="SDR_fam"/>
</dbReference>
<reference evidence="4" key="3">
    <citation type="journal article" date="2019" name="BMC Res. Notes">
        <title>Complete genome sequence of the Sulfodiicoccus acidiphilus strain HS-1T, the first crenarchaeon that lacks polB3, isolated from an acidic hot spring in Ohwaku-dani, Hakone, Japan.</title>
        <authorList>
            <person name="Sakai H.D."/>
            <person name="Kurosawa N."/>
        </authorList>
    </citation>
    <scope>NUCLEOTIDE SEQUENCE</scope>
    <source>
        <strain evidence="4">HS-1</strain>
    </source>
</reference>
<dbReference type="SUPFAM" id="SSF51735">
    <property type="entry name" value="NAD(P)-binding Rossmann-fold domains"/>
    <property type="match status" value="1"/>
</dbReference>
<dbReference type="GO" id="GO:0032787">
    <property type="term" value="P:monocarboxylic acid metabolic process"/>
    <property type="evidence" value="ECO:0007669"/>
    <property type="project" value="UniProtKB-ARBA"/>
</dbReference>
<evidence type="ECO:0000313" key="5">
    <source>
        <dbReference type="EMBL" id="GGT88480.1"/>
    </source>
</evidence>
<dbReference type="Proteomes" id="UP000616143">
    <property type="component" value="Unassembled WGS sequence"/>
</dbReference>
<reference evidence="5" key="1">
    <citation type="journal article" date="2014" name="Int. J. Syst. Evol. Microbiol.">
        <title>Complete genome sequence of Corynebacterium casei LMG S-19264T (=DSM 44701T), isolated from a smear-ripened cheese.</title>
        <authorList>
            <consortium name="US DOE Joint Genome Institute (JGI-PGF)"/>
            <person name="Walter F."/>
            <person name="Albersmeier A."/>
            <person name="Kalinowski J."/>
            <person name="Ruckert C."/>
        </authorList>
    </citation>
    <scope>NUCLEOTIDE SEQUENCE</scope>
    <source>
        <strain evidence="5">JCM 31740</strain>
    </source>
</reference>
<evidence type="ECO:0000259" key="3">
    <source>
        <dbReference type="SMART" id="SM00822"/>
    </source>
</evidence>
<accession>A0A348B3V1</accession>